<accession>A0A1V8RVN1</accession>
<feature type="region of interest" description="Disordered" evidence="1">
    <location>
        <begin position="306"/>
        <end position="348"/>
    </location>
</feature>
<evidence type="ECO:0000313" key="3">
    <source>
        <dbReference type="Proteomes" id="UP000191905"/>
    </source>
</evidence>
<evidence type="ECO:0000256" key="1">
    <source>
        <dbReference type="SAM" id="MobiDB-lite"/>
    </source>
</evidence>
<comment type="caution">
    <text evidence="2">The sequence shown here is derived from an EMBL/GenBank/DDBJ whole genome shotgun (WGS) entry which is preliminary data.</text>
</comment>
<dbReference type="InterPro" id="IPR027417">
    <property type="entry name" value="P-loop_NTPase"/>
</dbReference>
<dbReference type="Proteomes" id="UP000191905">
    <property type="component" value="Unassembled WGS sequence"/>
</dbReference>
<dbReference type="PIRSF" id="PIRSF034285">
    <property type="entry name" value="UCP034285"/>
    <property type="match status" value="1"/>
</dbReference>
<dbReference type="Gene3D" id="3.40.50.300">
    <property type="entry name" value="P-loop containing nucleotide triphosphate hydrolases"/>
    <property type="match status" value="1"/>
</dbReference>
<evidence type="ECO:0000313" key="2">
    <source>
        <dbReference type="EMBL" id="OQM77218.1"/>
    </source>
</evidence>
<gene>
    <name evidence="2" type="ORF">BFN67_10600</name>
</gene>
<dbReference type="InterPro" id="IPR017026">
    <property type="entry name" value="ImuA"/>
</dbReference>
<sequence length="348" mass="36680">MARNAAARETVFALRHKIAKIEGRLAERLETPAADDACPAENPTGDATTNATIQPTLQTLIRRDGRPADILLPTGATGLDRALGGGLPLAALTEIHGAETRNCGAIAGFTLSLASRLLKAASDKVGPVLWIGTHEALHEAGFPYAAGIETFFGIAPQSLLFCATSKLNNALWVAEEAIRLAGFSAVILEIRGALPSALLATRRLHMRAREAGRPVFLLRHAGPVEPTAAPLRMSVAPAPSALRHTLAGPLKSSIGRPAFTVAIDKSPAARPGRFILEWNADECAFTDRETPEIRAKIPLSVVPLPGDGTHPAPASGTVLAFPPDQPFTSGRQPARGQRPAHRGSRRTG</sequence>
<feature type="compositionally biased region" description="Basic residues" evidence="1">
    <location>
        <begin position="338"/>
        <end position="348"/>
    </location>
</feature>
<protein>
    <submittedName>
        <fullName evidence="2">Uncharacterized protein</fullName>
    </submittedName>
</protein>
<dbReference type="RefSeq" id="WP_139788998.1">
    <property type="nucleotide sequence ID" value="NZ_MDET01000002.1"/>
</dbReference>
<proteinExistence type="predicted"/>
<keyword evidence="3" id="KW-1185">Reference proteome</keyword>
<dbReference type="EMBL" id="MDET01000002">
    <property type="protein sequence ID" value="OQM77218.1"/>
    <property type="molecule type" value="Genomic_DNA"/>
</dbReference>
<name>A0A1V8RVN1_9HYPH</name>
<dbReference type="SUPFAM" id="SSF52540">
    <property type="entry name" value="P-loop containing nucleoside triphosphate hydrolases"/>
    <property type="match status" value="1"/>
</dbReference>
<dbReference type="STRING" id="1873176.BFN67_10600"/>
<organism evidence="2 3">
    <name type="scientific">Manganibacter manganicus</name>
    <dbReference type="NCBI Taxonomy" id="1873176"/>
    <lineage>
        <taxon>Bacteria</taxon>
        <taxon>Pseudomonadati</taxon>
        <taxon>Pseudomonadota</taxon>
        <taxon>Alphaproteobacteria</taxon>
        <taxon>Hyphomicrobiales</taxon>
        <taxon>Phyllobacteriaceae</taxon>
        <taxon>Manganibacter</taxon>
    </lineage>
</organism>
<reference evidence="2 3" key="1">
    <citation type="journal article" date="2016" name="Int. J. Syst. Evol. Microbiol.">
        <title>Pseudaminobacter manganicus sp. nov., isolated from sludge of a manganese mine.</title>
        <authorList>
            <person name="Li J."/>
            <person name="Huang J."/>
            <person name="Liao S."/>
            <person name="Wang G."/>
        </authorList>
    </citation>
    <scope>NUCLEOTIDE SEQUENCE [LARGE SCALE GENOMIC DNA]</scope>
    <source>
        <strain evidence="2 3">JH-7</strain>
    </source>
</reference>
<dbReference type="AlphaFoldDB" id="A0A1V8RVN1"/>